<dbReference type="AlphaFoldDB" id="A0A4Y2GMB9"/>
<sequence>MNCGLIDISVISLLKICCIQETFRAHVNEVRSENLVLEFIAQLLEEKDVMKEEDDVQLDDMRSSDFSSDCNITRIDSIGTSTS</sequence>
<keyword evidence="2" id="KW-1185">Reference proteome</keyword>
<name>A0A4Y2GMB9_ARAVE</name>
<proteinExistence type="predicted"/>
<organism evidence="1 2">
    <name type="scientific">Araneus ventricosus</name>
    <name type="common">Orbweaver spider</name>
    <name type="synonym">Epeira ventricosa</name>
    <dbReference type="NCBI Taxonomy" id="182803"/>
    <lineage>
        <taxon>Eukaryota</taxon>
        <taxon>Metazoa</taxon>
        <taxon>Ecdysozoa</taxon>
        <taxon>Arthropoda</taxon>
        <taxon>Chelicerata</taxon>
        <taxon>Arachnida</taxon>
        <taxon>Araneae</taxon>
        <taxon>Araneomorphae</taxon>
        <taxon>Entelegynae</taxon>
        <taxon>Araneoidea</taxon>
        <taxon>Araneidae</taxon>
        <taxon>Araneus</taxon>
    </lineage>
</organism>
<evidence type="ECO:0000313" key="2">
    <source>
        <dbReference type="Proteomes" id="UP000499080"/>
    </source>
</evidence>
<evidence type="ECO:0000313" key="1">
    <source>
        <dbReference type="EMBL" id="GBM54683.1"/>
    </source>
</evidence>
<gene>
    <name evidence="1" type="ORF">AVEN_121560_1</name>
</gene>
<accession>A0A4Y2GMB9</accession>
<dbReference type="Proteomes" id="UP000499080">
    <property type="component" value="Unassembled WGS sequence"/>
</dbReference>
<comment type="caution">
    <text evidence="1">The sequence shown here is derived from an EMBL/GenBank/DDBJ whole genome shotgun (WGS) entry which is preliminary data.</text>
</comment>
<dbReference type="EMBL" id="BGPR01001469">
    <property type="protein sequence ID" value="GBM54683.1"/>
    <property type="molecule type" value="Genomic_DNA"/>
</dbReference>
<protein>
    <submittedName>
        <fullName evidence="1">Uncharacterized protein</fullName>
    </submittedName>
</protein>
<reference evidence="1 2" key="1">
    <citation type="journal article" date="2019" name="Sci. Rep.">
        <title>Orb-weaving spider Araneus ventricosus genome elucidates the spidroin gene catalogue.</title>
        <authorList>
            <person name="Kono N."/>
            <person name="Nakamura H."/>
            <person name="Ohtoshi R."/>
            <person name="Moran D.A.P."/>
            <person name="Shinohara A."/>
            <person name="Yoshida Y."/>
            <person name="Fujiwara M."/>
            <person name="Mori M."/>
            <person name="Tomita M."/>
            <person name="Arakawa K."/>
        </authorList>
    </citation>
    <scope>NUCLEOTIDE SEQUENCE [LARGE SCALE GENOMIC DNA]</scope>
</reference>